<evidence type="ECO:0000256" key="1">
    <source>
        <dbReference type="ARBA" id="ARBA00001971"/>
    </source>
</evidence>
<keyword evidence="4" id="KW-0479">Metal-binding</keyword>
<dbReference type="Proteomes" id="UP000743370">
    <property type="component" value="Unassembled WGS sequence"/>
</dbReference>
<dbReference type="EMBL" id="JABFOF010000009">
    <property type="protein sequence ID" value="KAG2381072.1"/>
    <property type="molecule type" value="Genomic_DNA"/>
</dbReference>
<comment type="caution">
    <text evidence="9">The sequence shown here is derived from an EMBL/GenBank/DDBJ whole genome shotgun (WGS) entry which is preliminary data.</text>
</comment>
<evidence type="ECO:0000256" key="2">
    <source>
        <dbReference type="ARBA" id="ARBA00010617"/>
    </source>
</evidence>
<evidence type="ECO:0000256" key="5">
    <source>
        <dbReference type="ARBA" id="ARBA00023002"/>
    </source>
</evidence>
<evidence type="ECO:0000256" key="8">
    <source>
        <dbReference type="SAM" id="SignalP"/>
    </source>
</evidence>
<gene>
    <name evidence="9" type="ORF">HKW66_Vig0204450</name>
</gene>
<dbReference type="GO" id="GO:0016705">
    <property type="term" value="F:oxidoreductase activity, acting on paired donors, with incorporation or reduction of molecular oxygen"/>
    <property type="evidence" value="ECO:0007669"/>
    <property type="project" value="InterPro"/>
</dbReference>
<sequence length="160" mass="18888">MEFLSFHFLVLLFVLSVYFAREKPHNNKCFRPYPFIGGLLEFLKNRHCFLEWTTQVFNDCPTNTVVMSRPYKFNIVVTANPDNVEHMLKTRFENYPKGERFIHPLHDLLGNGIFNSDSELWKRDERNSLISQINAFHRLQIRTNEHLLTLNSTLAVASEQ</sequence>
<comment type="cofactor">
    <cofactor evidence="1">
        <name>heme</name>
        <dbReference type="ChEBI" id="CHEBI:30413"/>
    </cofactor>
</comment>
<protein>
    <submittedName>
        <fullName evidence="9">Cytochrome P450</fullName>
    </submittedName>
</protein>
<evidence type="ECO:0000256" key="7">
    <source>
        <dbReference type="ARBA" id="ARBA00023033"/>
    </source>
</evidence>
<dbReference type="Gene3D" id="1.10.630.10">
    <property type="entry name" value="Cytochrome P450"/>
    <property type="match status" value="1"/>
</dbReference>
<evidence type="ECO:0000313" key="10">
    <source>
        <dbReference type="Proteomes" id="UP000743370"/>
    </source>
</evidence>
<feature type="signal peptide" evidence="8">
    <location>
        <begin position="1"/>
        <end position="22"/>
    </location>
</feature>
<organism evidence="9 10">
    <name type="scientific">Phaseolus angularis</name>
    <name type="common">Azuki bean</name>
    <name type="synonym">Vigna angularis</name>
    <dbReference type="NCBI Taxonomy" id="3914"/>
    <lineage>
        <taxon>Eukaryota</taxon>
        <taxon>Viridiplantae</taxon>
        <taxon>Streptophyta</taxon>
        <taxon>Embryophyta</taxon>
        <taxon>Tracheophyta</taxon>
        <taxon>Spermatophyta</taxon>
        <taxon>Magnoliopsida</taxon>
        <taxon>eudicotyledons</taxon>
        <taxon>Gunneridae</taxon>
        <taxon>Pentapetalae</taxon>
        <taxon>rosids</taxon>
        <taxon>fabids</taxon>
        <taxon>Fabales</taxon>
        <taxon>Fabaceae</taxon>
        <taxon>Papilionoideae</taxon>
        <taxon>50 kb inversion clade</taxon>
        <taxon>NPAAA clade</taxon>
        <taxon>indigoferoid/millettioid clade</taxon>
        <taxon>Phaseoleae</taxon>
        <taxon>Vigna</taxon>
    </lineage>
</organism>
<dbReference type="SUPFAM" id="SSF48264">
    <property type="entry name" value="Cytochrome P450"/>
    <property type="match status" value="1"/>
</dbReference>
<evidence type="ECO:0000256" key="3">
    <source>
        <dbReference type="ARBA" id="ARBA00022617"/>
    </source>
</evidence>
<accession>A0A8T0JSD8</accession>
<proteinExistence type="inferred from homology"/>
<keyword evidence="8" id="KW-0732">Signal</keyword>
<dbReference type="AlphaFoldDB" id="A0A8T0JSD8"/>
<evidence type="ECO:0000256" key="6">
    <source>
        <dbReference type="ARBA" id="ARBA00023004"/>
    </source>
</evidence>
<dbReference type="GO" id="GO:0020037">
    <property type="term" value="F:heme binding"/>
    <property type="evidence" value="ECO:0007669"/>
    <property type="project" value="InterPro"/>
</dbReference>
<dbReference type="PANTHER" id="PTHR24296">
    <property type="entry name" value="CYTOCHROME P450"/>
    <property type="match status" value="1"/>
</dbReference>
<feature type="chain" id="PRO_5035863772" evidence="8">
    <location>
        <begin position="23"/>
        <end position="160"/>
    </location>
</feature>
<evidence type="ECO:0000313" key="9">
    <source>
        <dbReference type="EMBL" id="KAG2381072.1"/>
    </source>
</evidence>
<dbReference type="InterPro" id="IPR036396">
    <property type="entry name" value="Cyt_P450_sf"/>
</dbReference>
<dbReference type="GO" id="GO:0005506">
    <property type="term" value="F:iron ion binding"/>
    <property type="evidence" value="ECO:0007669"/>
    <property type="project" value="InterPro"/>
</dbReference>
<keyword evidence="5" id="KW-0560">Oxidoreductase</keyword>
<dbReference type="GO" id="GO:0004497">
    <property type="term" value="F:monooxygenase activity"/>
    <property type="evidence" value="ECO:0007669"/>
    <property type="project" value="UniProtKB-KW"/>
</dbReference>
<reference evidence="9 10" key="1">
    <citation type="submission" date="2020-05" db="EMBL/GenBank/DDBJ databases">
        <title>Vigna angularis (adzuki bean) Var. LongXiaoDou No. 4 denovo assembly.</title>
        <authorList>
            <person name="Xiang H."/>
        </authorList>
    </citation>
    <scope>NUCLEOTIDE SEQUENCE [LARGE SCALE GENOMIC DNA]</scope>
    <source>
        <tissue evidence="9">Leaf</tissue>
    </source>
</reference>
<keyword evidence="7" id="KW-0503">Monooxygenase</keyword>
<keyword evidence="6" id="KW-0408">Iron</keyword>
<keyword evidence="3" id="KW-0349">Heme</keyword>
<name>A0A8T0JSD8_PHAAN</name>
<evidence type="ECO:0000256" key="4">
    <source>
        <dbReference type="ARBA" id="ARBA00022723"/>
    </source>
</evidence>
<comment type="similarity">
    <text evidence="2">Belongs to the cytochrome P450 family.</text>
</comment>